<organism evidence="3 4">
    <name type="scientific">Methylacidimicrobium tartarophylax</name>
    <dbReference type="NCBI Taxonomy" id="1041768"/>
    <lineage>
        <taxon>Bacteria</taxon>
        <taxon>Pseudomonadati</taxon>
        <taxon>Verrucomicrobiota</taxon>
        <taxon>Methylacidimicrobium</taxon>
    </lineage>
</organism>
<evidence type="ECO:0000256" key="2">
    <source>
        <dbReference type="SAM" id="Phobius"/>
    </source>
</evidence>
<sequence length="147" mass="16401">MRAVVFPERKEGEFSERSNLQPMIQPAKGEGTSRAIRPPSGRGAPGRPIEAGLPAFAVALSLLALFSLSVLSWWKEQKQPAPPAAAPRTDWAGPILAPLRALQPQDAESCFVAYYRELAQERNRWIDSFVLQRAQIEEQKGKSRLHR</sequence>
<gene>
    <name evidence="3" type="ORF">MAMT_00434</name>
</gene>
<feature type="transmembrane region" description="Helical" evidence="2">
    <location>
        <begin position="51"/>
        <end position="74"/>
    </location>
</feature>
<dbReference type="Proteomes" id="UP000334923">
    <property type="component" value="Unassembled WGS sequence"/>
</dbReference>
<keyword evidence="2" id="KW-0812">Transmembrane</keyword>
<feature type="region of interest" description="Disordered" evidence="1">
    <location>
        <begin position="6"/>
        <end position="47"/>
    </location>
</feature>
<keyword evidence="2" id="KW-1133">Transmembrane helix</keyword>
<dbReference type="EMBL" id="CABFVA020000014">
    <property type="protein sequence ID" value="VVM05049.1"/>
    <property type="molecule type" value="Genomic_DNA"/>
</dbReference>
<protein>
    <submittedName>
        <fullName evidence="3">Uncharacterized protein</fullName>
    </submittedName>
</protein>
<evidence type="ECO:0000313" key="4">
    <source>
        <dbReference type="Proteomes" id="UP000334923"/>
    </source>
</evidence>
<evidence type="ECO:0000313" key="3">
    <source>
        <dbReference type="EMBL" id="VVM05049.1"/>
    </source>
</evidence>
<evidence type="ECO:0000256" key="1">
    <source>
        <dbReference type="SAM" id="MobiDB-lite"/>
    </source>
</evidence>
<feature type="compositionally biased region" description="Low complexity" evidence="1">
    <location>
        <begin position="34"/>
        <end position="47"/>
    </location>
</feature>
<dbReference type="AlphaFoldDB" id="A0A5E6MG62"/>
<keyword evidence="4" id="KW-1185">Reference proteome</keyword>
<reference evidence="3 4" key="1">
    <citation type="submission" date="2019-09" db="EMBL/GenBank/DDBJ databases">
        <authorList>
            <person name="Cremers G."/>
        </authorList>
    </citation>
    <scope>NUCLEOTIDE SEQUENCE [LARGE SCALE GENOMIC DNA]</scope>
    <source>
        <strain evidence="3">4A</strain>
    </source>
</reference>
<keyword evidence="2" id="KW-0472">Membrane</keyword>
<name>A0A5E6MG62_9BACT</name>
<accession>A0A5E6MG62</accession>
<proteinExistence type="predicted"/>
<feature type="compositionally biased region" description="Basic and acidic residues" evidence="1">
    <location>
        <begin position="7"/>
        <end position="16"/>
    </location>
</feature>